<dbReference type="EMBL" id="JYDV01000050">
    <property type="protein sequence ID" value="KRZ38066.1"/>
    <property type="molecule type" value="Genomic_DNA"/>
</dbReference>
<sequence length="220" mass="25462">MFIEYLCLHPYYRIPPYPTTLSECHLCPVYSPASPSNHPERVSFQRRIPAGPAPTILIDCYLSLEIPAFSYQNAFVVFPPDTSYNHPERVSFDPRMPERPPTINLNYYVISYIQTAKFSQRNNCIPVDFSNFQCFSKINLHNNAISYDIMHCVNRKVINFIVSFYNTVHNVHTTALLLMENEVILLQANLFTFSSLVHFHSISQACTRCAIILLFHIIHE</sequence>
<evidence type="ECO:0000313" key="1">
    <source>
        <dbReference type="EMBL" id="KRZ38066.1"/>
    </source>
</evidence>
<reference evidence="1 2" key="1">
    <citation type="submission" date="2015-01" db="EMBL/GenBank/DDBJ databases">
        <title>Evolution of Trichinella species and genotypes.</title>
        <authorList>
            <person name="Korhonen P.K."/>
            <person name="Edoardo P."/>
            <person name="Giuseppe L.R."/>
            <person name="Gasser R.B."/>
        </authorList>
    </citation>
    <scope>NUCLEOTIDE SEQUENCE [LARGE SCALE GENOMIC DNA]</scope>
    <source>
        <strain evidence="1">ISS176</strain>
    </source>
</reference>
<gene>
    <name evidence="1" type="ORF">T4C_8576</name>
</gene>
<protein>
    <submittedName>
        <fullName evidence="1">Uncharacterized protein</fullName>
    </submittedName>
</protein>
<dbReference type="Proteomes" id="UP000054826">
    <property type="component" value="Unassembled WGS sequence"/>
</dbReference>
<evidence type="ECO:0000313" key="2">
    <source>
        <dbReference type="Proteomes" id="UP000054826"/>
    </source>
</evidence>
<dbReference type="AlphaFoldDB" id="A0A0V1JSY6"/>
<comment type="caution">
    <text evidence="1">The sequence shown here is derived from an EMBL/GenBank/DDBJ whole genome shotgun (WGS) entry which is preliminary data.</text>
</comment>
<organism evidence="1 2">
    <name type="scientific">Trichinella pseudospiralis</name>
    <name type="common">Parasitic roundworm</name>
    <dbReference type="NCBI Taxonomy" id="6337"/>
    <lineage>
        <taxon>Eukaryota</taxon>
        <taxon>Metazoa</taxon>
        <taxon>Ecdysozoa</taxon>
        <taxon>Nematoda</taxon>
        <taxon>Enoplea</taxon>
        <taxon>Dorylaimia</taxon>
        <taxon>Trichinellida</taxon>
        <taxon>Trichinellidae</taxon>
        <taxon>Trichinella</taxon>
    </lineage>
</organism>
<accession>A0A0V1JSY6</accession>
<name>A0A0V1JSY6_TRIPS</name>
<proteinExistence type="predicted"/>